<proteinExistence type="predicted"/>
<dbReference type="SMART" id="SM00506">
    <property type="entry name" value="A1pp"/>
    <property type="match status" value="1"/>
</dbReference>
<accession>A0ABR6BQW0</accession>
<dbReference type="Gene3D" id="3.40.220.10">
    <property type="entry name" value="Leucine Aminopeptidase, subunit E, domain 1"/>
    <property type="match status" value="1"/>
</dbReference>
<comment type="catalytic activity">
    <reaction evidence="1">
        <text>an N-(ADP-alpha-D-ribosyl)-thymidine in DNA + H2O = a thymidine in DNA + ADP-D-ribose</text>
        <dbReference type="Rhea" id="RHEA:71655"/>
        <dbReference type="Rhea" id="RHEA-COMP:13556"/>
        <dbReference type="Rhea" id="RHEA-COMP:18051"/>
        <dbReference type="ChEBI" id="CHEBI:15377"/>
        <dbReference type="ChEBI" id="CHEBI:57967"/>
        <dbReference type="ChEBI" id="CHEBI:137386"/>
        <dbReference type="ChEBI" id="CHEBI:191199"/>
    </reaction>
    <physiologicalReaction direction="left-to-right" evidence="1">
        <dbReference type="Rhea" id="RHEA:71656"/>
    </physiologicalReaction>
</comment>
<comment type="caution">
    <text evidence="3">The sequence shown here is derived from an EMBL/GenBank/DDBJ whole genome shotgun (WGS) entry which is preliminary data.</text>
</comment>
<evidence type="ECO:0000259" key="2">
    <source>
        <dbReference type="PROSITE" id="PS51154"/>
    </source>
</evidence>
<dbReference type="Proteomes" id="UP000517916">
    <property type="component" value="Unassembled WGS sequence"/>
</dbReference>
<dbReference type="SUPFAM" id="SSF52949">
    <property type="entry name" value="Macro domain-like"/>
    <property type="match status" value="1"/>
</dbReference>
<dbReference type="InterPro" id="IPR050892">
    <property type="entry name" value="ADP-ribose_metab_enzymes"/>
</dbReference>
<dbReference type="PANTHER" id="PTHR12521">
    <property type="entry name" value="PROTEIN C6ORF130"/>
    <property type="match status" value="1"/>
</dbReference>
<reference evidence="3 4" key="1">
    <citation type="submission" date="2020-08" db="EMBL/GenBank/DDBJ databases">
        <title>Genomic Encyclopedia of Archaeal and Bacterial Type Strains, Phase II (KMG-II): from individual species to whole genera.</title>
        <authorList>
            <person name="Goeker M."/>
        </authorList>
    </citation>
    <scope>NUCLEOTIDE SEQUENCE [LARGE SCALE GENOMIC DNA]</scope>
    <source>
        <strain evidence="3 4">DSM 43850</strain>
    </source>
</reference>
<evidence type="ECO:0000256" key="1">
    <source>
        <dbReference type="ARBA" id="ARBA00035885"/>
    </source>
</evidence>
<organism evidence="3 4">
    <name type="scientific">Kutzneria viridogrisea</name>
    <dbReference type="NCBI Taxonomy" id="47990"/>
    <lineage>
        <taxon>Bacteria</taxon>
        <taxon>Bacillati</taxon>
        <taxon>Actinomycetota</taxon>
        <taxon>Actinomycetes</taxon>
        <taxon>Pseudonocardiales</taxon>
        <taxon>Pseudonocardiaceae</taxon>
        <taxon>Kutzneria</taxon>
    </lineage>
</organism>
<evidence type="ECO:0000313" key="3">
    <source>
        <dbReference type="EMBL" id="MBA8929267.1"/>
    </source>
</evidence>
<feature type="domain" description="Macro" evidence="2">
    <location>
        <begin position="1"/>
        <end position="157"/>
    </location>
</feature>
<dbReference type="RefSeq" id="WP_182839281.1">
    <property type="nucleotide sequence ID" value="NZ_BAAABQ010000022.1"/>
</dbReference>
<name>A0ABR6BQW0_9PSEU</name>
<sequence>MVSVIRFGEGNLLRQDVEALVNPVNCVGVLGKGLALQFKRAFPEIVGPYERACAAGEVTPGSVHVVDRGEGQRPRWILNVPTKRHWRNPSQFEDVVSGASALADTVRALGIRSVAVPPLGCGNGGLEWADVRPALVAALGDLDVDVVLFAPAGAPAPADMPNRSQAPELTTERAALLALMADFLRGSAPFRIADRSDALARIEIQKLVYLAQVHEGKSRYTFVRARYGPYSHGLERELKEWEGHYVLGYGDATDKVLELRPIVLIPEAVQKADAAVDEATARTIKEVLRLVEGWESTYELELLATTLFTFLEGSAGSSAEAHAVISGWSHIPAQVFTSRHVDLAWNHLRQAGWLAESVPAV</sequence>
<dbReference type="Pfam" id="PF01661">
    <property type="entry name" value="Macro"/>
    <property type="match status" value="1"/>
</dbReference>
<protein>
    <submittedName>
        <fullName evidence="3">O-acetyl-ADP-ribose deacetylase (Regulator of RNase III)</fullName>
    </submittedName>
</protein>
<dbReference type="CDD" id="cd02901">
    <property type="entry name" value="Macro_Poa1p-like"/>
    <property type="match status" value="1"/>
</dbReference>
<dbReference type="PROSITE" id="PS51154">
    <property type="entry name" value="MACRO"/>
    <property type="match status" value="1"/>
</dbReference>
<evidence type="ECO:0000313" key="4">
    <source>
        <dbReference type="Proteomes" id="UP000517916"/>
    </source>
</evidence>
<gene>
    <name evidence="3" type="ORF">BC739_006485</name>
</gene>
<dbReference type="EMBL" id="JACJID010000005">
    <property type="protein sequence ID" value="MBA8929267.1"/>
    <property type="molecule type" value="Genomic_DNA"/>
</dbReference>
<dbReference type="InterPro" id="IPR002589">
    <property type="entry name" value="Macro_dom"/>
</dbReference>
<dbReference type="InterPro" id="IPR043472">
    <property type="entry name" value="Macro_dom-like"/>
</dbReference>
<keyword evidence="4" id="KW-1185">Reference proteome</keyword>
<dbReference type="PANTHER" id="PTHR12521:SF0">
    <property type="entry name" value="ADP-RIBOSE GLYCOHYDROLASE OARD1"/>
    <property type="match status" value="1"/>
</dbReference>